<proteinExistence type="predicted"/>
<reference evidence="1 2" key="1">
    <citation type="journal article" date="2019" name="Sci. Rep.">
        <title>Orb-weaving spider Araneus ventricosus genome elucidates the spidroin gene catalogue.</title>
        <authorList>
            <person name="Kono N."/>
            <person name="Nakamura H."/>
            <person name="Ohtoshi R."/>
            <person name="Moran D.A.P."/>
            <person name="Shinohara A."/>
            <person name="Yoshida Y."/>
            <person name="Fujiwara M."/>
            <person name="Mori M."/>
            <person name="Tomita M."/>
            <person name="Arakawa K."/>
        </authorList>
    </citation>
    <scope>NUCLEOTIDE SEQUENCE [LARGE SCALE GENOMIC DNA]</scope>
</reference>
<protein>
    <submittedName>
        <fullName evidence="1">Uncharacterized protein</fullName>
    </submittedName>
</protein>
<organism evidence="1 2">
    <name type="scientific">Araneus ventricosus</name>
    <name type="common">Orbweaver spider</name>
    <name type="synonym">Epeira ventricosa</name>
    <dbReference type="NCBI Taxonomy" id="182803"/>
    <lineage>
        <taxon>Eukaryota</taxon>
        <taxon>Metazoa</taxon>
        <taxon>Ecdysozoa</taxon>
        <taxon>Arthropoda</taxon>
        <taxon>Chelicerata</taxon>
        <taxon>Arachnida</taxon>
        <taxon>Araneae</taxon>
        <taxon>Araneomorphae</taxon>
        <taxon>Entelegynae</taxon>
        <taxon>Araneoidea</taxon>
        <taxon>Araneidae</taxon>
        <taxon>Araneus</taxon>
    </lineage>
</organism>
<dbReference type="Proteomes" id="UP000499080">
    <property type="component" value="Unassembled WGS sequence"/>
</dbReference>
<evidence type="ECO:0000313" key="2">
    <source>
        <dbReference type="Proteomes" id="UP000499080"/>
    </source>
</evidence>
<sequence length="189" mass="21637">MTSNKQISSVSISFHCFLVYEVYGESTAIIKPAVVVSPKLSRILLEKGAVSPPPAWIKKFEPIVTQDPMTIRKYLGKESNSQMRSDLNAYRFLLLLVQGQSCIILPRAHIATSTHAHGESDEKEKRQAGVNKISCTEDCVQYACVWRWRIRWRCDNTDRQTFNLLTDLAQNLIRTYIHDDETVYETLSI</sequence>
<dbReference type="EMBL" id="BGPR01002788">
    <property type="protein sequence ID" value="GBM78947.1"/>
    <property type="molecule type" value="Genomic_DNA"/>
</dbReference>
<gene>
    <name evidence="1" type="ORF">AVEN_40511_1</name>
</gene>
<dbReference type="AlphaFoldDB" id="A0A4Y2IMK9"/>
<keyword evidence="2" id="KW-1185">Reference proteome</keyword>
<name>A0A4Y2IMK9_ARAVE</name>
<comment type="caution">
    <text evidence="1">The sequence shown here is derived from an EMBL/GenBank/DDBJ whole genome shotgun (WGS) entry which is preliminary data.</text>
</comment>
<accession>A0A4Y2IMK9</accession>
<evidence type="ECO:0000313" key="1">
    <source>
        <dbReference type="EMBL" id="GBM78947.1"/>
    </source>
</evidence>